<feature type="transmembrane region" description="Helical" evidence="7">
    <location>
        <begin position="142"/>
        <end position="163"/>
    </location>
</feature>
<dbReference type="Pfam" id="PF00528">
    <property type="entry name" value="BPD_transp_1"/>
    <property type="match status" value="1"/>
</dbReference>
<dbReference type="SUPFAM" id="SSF161098">
    <property type="entry name" value="MetI-like"/>
    <property type="match status" value="1"/>
</dbReference>
<keyword evidence="3" id="KW-1003">Cell membrane</keyword>
<dbReference type="Gene3D" id="1.10.3720.10">
    <property type="entry name" value="MetI-like"/>
    <property type="match status" value="1"/>
</dbReference>
<evidence type="ECO:0000256" key="7">
    <source>
        <dbReference type="RuleBase" id="RU363032"/>
    </source>
</evidence>
<evidence type="ECO:0000259" key="8">
    <source>
        <dbReference type="PROSITE" id="PS50928"/>
    </source>
</evidence>
<gene>
    <name evidence="9" type="ORF">NQZ67_20700</name>
</gene>
<reference evidence="9" key="1">
    <citation type="submission" date="2022-08" db="EMBL/GenBank/DDBJ databases">
        <title>The genomic sequence of strain Paenibacillus sp. SCIV0701.</title>
        <authorList>
            <person name="Zhao H."/>
        </authorList>
    </citation>
    <scope>NUCLEOTIDE SEQUENCE</scope>
    <source>
        <strain evidence="9">SCIV0701</strain>
    </source>
</reference>
<evidence type="ECO:0000313" key="10">
    <source>
        <dbReference type="Proteomes" id="UP001141950"/>
    </source>
</evidence>
<dbReference type="PANTHER" id="PTHR43744:SF9">
    <property type="entry name" value="POLYGALACTURONAN_RHAMNOGALACTURONAN TRANSPORT SYSTEM PERMEASE PROTEIN YTCP"/>
    <property type="match status" value="1"/>
</dbReference>
<keyword evidence="6 7" id="KW-0472">Membrane</keyword>
<protein>
    <submittedName>
        <fullName evidence="9">Carbohydrate ABC transporter permease</fullName>
    </submittedName>
</protein>
<dbReference type="CDD" id="cd06261">
    <property type="entry name" value="TM_PBP2"/>
    <property type="match status" value="1"/>
</dbReference>
<feature type="transmembrane region" description="Helical" evidence="7">
    <location>
        <begin position="112"/>
        <end position="130"/>
    </location>
</feature>
<feature type="transmembrane region" description="Helical" evidence="7">
    <location>
        <begin position="263"/>
        <end position="282"/>
    </location>
</feature>
<dbReference type="PANTHER" id="PTHR43744">
    <property type="entry name" value="ABC TRANSPORTER PERMEASE PROTEIN MG189-RELATED-RELATED"/>
    <property type="match status" value="1"/>
</dbReference>
<evidence type="ECO:0000256" key="3">
    <source>
        <dbReference type="ARBA" id="ARBA00022475"/>
    </source>
</evidence>
<organism evidence="9 10">
    <name type="scientific">Paenibacillus soyae</name>
    <dbReference type="NCBI Taxonomy" id="2969249"/>
    <lineage>
        <taxon>Bacteria</taxon>
        <taxon>Bacillati</taxon>
        <taxon>Bacillota</taxon>
        <taxon>Bacilli</taxon>
        <taxon>Bacillales</taxon>
        <taxon>Paenibacillaceae</taxon>
        <taxon>Paenibacillus</taxon>
    </lineage>
</organism>
<comment type="caution">
    <text evidence="9">The sequence shown here is derived from an EMBL/GenBank/DDBJ whole genome shotgun (WGS) entry which is preliminary data.</text>
</comment>
<dbReference type="InterPro" id="IPR000515">
    <property type="entry name" value="MetI-like"/>
</dbReference>
<comment type="similarity">
    <text evidence="7">Belongs to the binding-protein-dependent transport system permease family.</text>
</comment>
<evidence type="ECO:0000256" key="5">
    <source>
        <dbReference type="ARBA" id="ARBA00022989"/>
    </source>
</evidence>
<keyword evidence="5 7" id="KW-1133">Transmembrane helix</keyword>
<dbReference type="GO" id="GO:0055085">
    <property type="term" value="P:transmembrane transport"/>
    <property type="evidence" value="ECO:0007669"/>
    <property type="project" value="InterPro"/>
</dbReference>
<evidence type="ECO:0000256" key="1">
    <source>
        <dbReference type="ARBA" id="ARBA00004651"/>
    </source>
</evidence>
<feature type="transmembrane region" description="Helical" evidence="7">
    <location>
        <begin position="12"/>
        <end position="33"/>
    </location>
</feature>
<accession>A0A9X2MT16</accession>
<dbReference type="GO" id="GO:0005886">
    <property type="term" value="C:plasma membrane"/>
    <property type="evidence" value="ECO:0007669"/>
    <property type="project" value="UniProtKB-SubCell"/>
</dbReference>
<evidence type="ECO:0000256" key="4">
    <source>
        <dbReference type="ARBA" id="ARBA00022692"/>
    </source>
</evidence>
<dbReference type="EMBL" id="JANIPJ010000016">
    <property type="protein sequence ID" value="MCR2806304.1"/>
    <property type="molecule type" value="Genomic_DNA"/>
</dbReference>
<keyword evidence="4 7" id="KW-0812">Transmembrane</keyword>
<evidence type="ECO:0000313" key="9">
    <source>
        <dbReference type="EMBL" id="MCR2806304.1"/>
    </source>
</evidence>
<sequence>MMNYRTTPGSLAFNVFLYGSMLLIGIVTIYPFLNLLAISLNDSLDTVRGGIYVWPRMFTWNNYEQIFMYNDLLTAFRNSVLRTVLGTVLGILSGSMLAYVLSRKDFIARKPISLFFVLTLYFSGGLIPAYMLMRDLGLINSFWVYILPGIVNAWNVFVIRSYVDGLPISLQESAKLDGASDLTIYFRIILPLCKPVLATIGLFVAVGQWNSWFDTFLYNSTNEELTTLQYELMKILSDTQAGDSSQARLGSSEFANQVSPESIRASITMVATLPILVVYPFLQRYFVKGLTLGAVKS</sequence>
<dbReference type="PROSITE" id="PS50928">
    <property type="entry name" value="ABC_TM1"/>
    <property type="match status" value="1"/>
</dbReference>
<feature type="transmembrane region" description="Helical" evidence="7">
    <location>
        <begin position="184"/>
        <end position="206"/>
    </location>
</feature>
<keyword evidence="10" id="KW-1185">Reference proteome</keyword>
<dbReference type="InterPro" id="IPR035906">
    <property type="entry name" value="MetI-like_sf"/>
</dbReference>
<name>A0A9X2MT16_9BACL</name>
<dbReference type="AlphaFoldDB" id="A0A9X2MT16"/>
<dbReference type="Proteomes" id="UP001141950">
    <property type="component" value="Unassembled WGS sequence"/>
</dbReference>
<evidence type="ECO:0000256" key="6">
    <source>
        <dbReference type="ARBA" id="ARBA00023136"/>
    </source>
</evidence>
<comment type="subcellular location">
    <subcellularLocation>
        <location evidence="1 7">Cell membrane</location>
        <topology evidence="1 7">Multi-pass membrane protein</topology>
    </subcellularLocation>
</comment>
<proteinExistence type="inferred from homology"/>
<evidence type="ECO:0000256" key="2">
    <source>
        <dbReference type="ARBA" id="ARBA00022448"/>
    </source>
</evidence>
<feature type="domain" description="ABC transmembrane type-1" evidence="8">
    <location>
        <begin position="76"/>
        <end position="282"/>
    </location>
</feature>
<keyword evidence="2 7" id="KW-0813">Transport</keyword>
<feature type="transmembrane region" description="Helical" evidence="7">
    <location>
        <begin position="80"/>
        <end position="100"/>
    </location>
</feature>